<keyword evidence="8" id="KW-1133">Transmembrane helix</keyword>
<dbReference type="PROSITE" id="PS50885">
    <property type="entry name" value="HAMP"/>
    <property type="match status" value="1"/>
</dbReference>
<evidence type="ECO:0000256" key="1">
    <source>
        <dbReference type="ARBA" id="ARBA00000085"/>
    </source>
</evidence>
<feature type="transmembrane region" description="Helical" evidence="8">
    <location>
        <begin position="319"/>
        <end position="339"/>
    </location>
</feature>
<dbReference type="PANTHER" id="PTHR34220">
    <property type="entry name" value="SENSOR HISTIDINE KINASE YPDA"/>
    <property type="match status" value="1"/>
</dbReference>
<evidence type="ECO:0000313" key="10">
    <source>
        <dbReference type="EMBL" id="CUO98325.1"/>
    </source>
</evidence>
<dbReference type="EC" id="2.7.13.3" evidence="3"/>
<evidence type="ECO:0000256" key="6">
    <source>
        <dbReference type="ARBA" id="ARBA00022777"/>
    </source>
</evidence>
<evidence type="ECO:0000256" key="7">
    <source>
        <dbReference type="ARBA" id="ARBA00023012"/>
    </source>
</evidence>
<evidence type="ECO:0000313" key="11">
    <source>
        <dbReference type="Proteomes" id="UP000095651"/>
    </source>
</evidence>
<organism evidence="10 11">
    <name type="scientific">Hungatella hathewayi</name>
    <dbReference type="NCBI Taxonomy" id="154046"/>
    <lineage>
        <taxon>Bacteria</taxon>
        <taxon>Bacillati</taxon>
        <taxon>Bacillota</taxon>
        <taxon>Clostridia</taxon>
        <taxon>Lachnospirales</taxon>
        <taxon>Lachnospiraceae</taxon>
        <taxon>Hungatella</taxon>
    </lineage>
</organism>
<keyword evidence="4" id="KW-0597">Phosphoprotein</keyword>
<evidence type="ECO:0000256" key="5">
    <source>
        <dbReference type="ARBA" id="ARBA00022679"/>
    </source>
</evidence>
<dbReference type="InterPro" id="IPR036890">
    <property type="entry name" value="HATPase_C_sf"/>
</dbReference>
<keyword evidence="6 10" id="KW-0418">Kinase</keyword>
<evidence type="ECO:0000256" key="3">
    <source>
        <dbReference type="ARBA" id="ARBA00012438"/>
    </source>
</evidence>
<evidence type="ECO:0000256" key="8">
    <source>
        <dbReference type="SAM" id="Phobius"/>
    </source>
</evidence>
<proteinExistence type="predicted"/>
<dbReference type="InterPro" id="IPR010559">
    <property type="entry name" value="Sig_transdc_His_kin_internal"/>
</dbReference>
<dbReference type="GO" id="GO:0000155">
    <property type="term" value="F:phosphorelay sensor kinase activity"/>
    <property type="evidence" value="ECO:0007669"/>
    <property type="project" value="InterPro"/>
</dbReference>
<dbReference type="AlphaFoldDB" id="A0A174JMC6"/>
<dbReference type="InterPro" id="IPR004358">
    <property type="entry name" value="Sig_transdc_His_kin-like_C"/>
</dbReference>
<dbReference type="Gene3D" id="6.10.340.10">
    <property type="match status" value="1"/>
</dbReference>
<dbReference type="PRINTS" id="PR00344">
    <property type="entry name" value="BCTRLSENSOR"/>
</dbReference>
<dbReference type="RefSeq" id="WP_055658696.1">
    <property type="nucleotide sequence ID" value="NZ_CABIXC010000015.1"/>
</dbReference>
<dbReference type="EMBL" id="CYZE01000015">
    <property type="protein sequence ID" value="CUO98325.1"/>
    <property type="molecule type" value="Genomic_DNA"/>
</dbReference>
<dbReference type="SUPFAM" id="SSF55874">
    <property type="entry name" value="ATPase domain of HSP90 chaperone/DNA topoisomerase II/histidine kinase"/>
    <property type="match status" value="1"/>
</dbReference>
<feature type="domain" description="HAMP" evidence="9">
    <location>
        <begin position="343"/>
        <end position="396"/>
    </location>
</feature>
<reference evidence="10 11" key="1">
    <citation type="submission" date="2015-09" db="EMBL/GenBank/DDBJ databases">
        <authorList>
            <consortium name="Pathogen Informatics"/>
        </authorList>
    </citation>
    <scope>NUCLEOTIDE SEQUENCE [LARGE SCALE GENOMIC DNA]</scope>
    <source>
        <strain evidence="10 11">2789STDY5608850</strain>
    </source>
</reference>
<evidence type="ECO:0000256" key="4">
    <source>
        <dbReference type="ARBA" id="ARBA00022553"/>
    </source>
</evidence>
<dbReference type="Proteomes" id="UP000095651">
    <property type="component" value="Unassembled WGS sequence"/>
</dbReference>
<keyword evidence="8" id="KW-0472">Membrane</keyword>
<keyword evidence="7" id="KW-0902">Two-component regulatory system</keyword>
<dbReference type="InterPro" id="IPR050640">
    <property type="entry name" value="Bact_2-comp_sensor_kinase"/>
</dbReference>
<dbReference type="InterPro" id="IPR003594">
    <property type="entry name" value="HATPase_dom"/>
</dbReference>
<dbReference type="GO" id="GO:0016020">
    <property type="term" value="C:membrane"/>
    <property type="evidence" value="ECO:0007669"/>
    <property type="project" value="UniProtKB-SubCell"/>
</dbReference>
<comment type="subcellular location">
    <subcellularLocation>
        <location evidence="2">Membrane</location>
    </subcellularLocation>
</comment>
<keyword evidence="8" id="KW-0812">Transmembrane</keyword>
<evidence type="ECO:0000256" key="2">
    <source>
        <dbReference type="ARBA" id="ARBA00004370"/>
    </source>
</evidence>
<dbReference type="InterPro" id="IPR003660">
    <property type="entry name" value="HAMP_dom"/>
</dbReference>
<dbReference type="Pfam" id="PF02518">
    <property type="entry name" value="HATPase_c"/>
    <property type="match status" value="1"/>
</dbReference>
<protein>
    <recommendedName>
        <fullName evidence="3">histidine kinase</fullName>
        <ecNumber evidence="3">2.7.13.3</ecNumber>
    </recommendedName>
</protein>
<comment type="catalytic activity">
    <reaction evidence="1">
        <text>ATP + protein L-histidine = ADP + protein N-phospho-L-histidine.</text>
        <dbReference type="EC" id="2.7.13.3"/>
    </reaction>
</comment>
<gene>
    <name evidence="10" type="primary">yehU_31</name>
    <name evidence="10" type="ORF">ERS852407_04612</name>
</gene>
<sequence>MRNFFKRMMRHYTYDLKLKNKLVISHALLILLPTAVLSGFIFVKLYGIVMDDSIRSEQALSAQTAASIENLVSHVTYVSDALKESSSIHRLFYLSESDAAAFEPEQNRMDSLFHLTDSLTDNTMITGIRIYYDDSVYPDLMKYNTEGNRLFAPVSSVSSSYWYGIFSTMHDRELLCPELYLSPSEAGEFGRLAYISKITYLPPVGSDQELAQASAYLAVYFNGEPFDSALMNNASVKGEAAYIINSRDVMVSASDMALAGIYYIPADEFFSEIGPEKTFSLVAYPDGDAYTAYFPVRNTDWYMVSLLPSSHITDAGRKLMVQLIMAYLLFTAAALFIALKLSVSIADRIIAVAYQMESVRTGRPRPMEAEETGCDEIGVLTDTYNYMTEEINDLMNSQEKASEDLRLAEFRALQAQINPHFLYNTLDMINWLSRTGRKEDVTKAVQTLSRFYKLTLSKRGLMNTIEEELEHTELYVELQNMRYDDCVSFVVDVPDELSEYTIPKLTFQPIVENAWLHGIMDKEEKSGNILLTGWRQGGDIVFLISDDGIGIPPEKLESILAEGKGDSTANGTSDSVHIGVYNTNLRLKRLYGDSYGLTFQSSPGTGTEVTIKIPAKRREDSPV</sequence>
<dbReference type="PANTHER" id="PTHR34220:SF7">
    <property type="entry name" value="SENSOR HISTIDINE KINASE YPDA"/>
    <property type="match status" value="1"/>
</dbReference>
<dbReference type="Pfam" id="PF06580">
    <property type="entry name" value="His_kinase"/>
    <property type="match status" value="1"/>
</dbReference>
<dbReference type="SMART" id="SM00387">
    <property type="entry name" value="HATPase_c"/>
    <property type="match status" value="1"/>
</dbReference>
<accession>A0A174JMC6</accession>
<dbReference type="Gene3D" id="3.30.565.10">
    <property type="entry name" value="Histidine kinase-like ATPase, C-terminal domain"/>
    <property type="match status" value="1"/>
</dbReference>
<name>A0A174JMC6_9FIRM</name>
<keyword evidence="5 10" id="KW-0808">Transferase</keyword>
<evidence type="ECO:0000259" key="9">
    <source>
        <dbReference type="PROSITE" id="PS50885"/>
    </source>
</evidence>